<name>A0A1Q9ESB1_SYMMI</name>
<dbReference type="CDD" id="cd09272">
    <property type="entry name" value="RNase_HI_RT_Ty1"/>
    <property type="match status" value="1"/>
</dbReference>
<proteinExistence type="predicted"/>
<sequence>MTDGGGSTGTPSMADIGNLLQQLVSEQQLQRSRVEELAQQVAQTQQGVAGTQVVTEHVVGEVVQQVQLAFSQQQQATTDQLTQLAHTVQGQQTGIDQMSQVISSVSALQQQMQALAQNVPSISGSSMSQAAAVGSSPPVQAQAQQPAATAAAVGSSPTVQAQAQQPAATPFGTVPGPQVSSQVPLHGPQLFNLAGSARVNPAVAYAIQQGAVDQKNLGKPSVYDGSKEAKQSFHDWQDTMVTFLDASMPGIWEVLEWIANDQPKTTLDKDAVKRHFPDVDPLLIDYADSNIYACLSSYTGGEPKALVKQARRPNGFEAWRKLHARFNPATVGRQRASLTRITSPPENVPLGQLGGEIIAWENRIIEYEARPGSDVVSENLKIATVIAMCPGKLREHLNLNSHRFKTYQDIREEIFGYLETTYQVSSTAMDLGAMIRKKGPCWICGGEHLAFECRKGGGKGKGKGAKGSGKFGDSKGKDTSTGKSGGKGKGGGKPGGGGKGAGKGKPAATSTTAYCPFCRKLGHSKEQCWHKPKSLASIDPQLSALQSAFAKAAMEVYQNQQSSSSQSVPVQLVQSTSTGLSSAPAQTTATPSSTAAAKAAAAASTAGAPVSHLQVRRLNSLHVYLPGRESVNSLTSAPSASSHSAPAGSYRVQATLDSGAAASVAPKQAFPDYPIRATESSEGGLAYAAANGGLVHDEGRVEPVFTTDEGLMLAVGYSVADVHKVLTSAASVCNKGFGIWLDGVGCESYIIDKTTGDKIMLWQEDGVYVYNMNVLPNASTDFPWQELDGVMPPNTAATENDDPSAFGAPAAEAAPATDFDAEELEVMEAEEGSDDISLPLLIIRDNKSKRVFTHSLPSKGVHQYSVAIAARSIKQLGYAQAILKTDTERPILALRNELIKQMPSLRPEDAVKGESQTNAEAESMVSKMQGQIRTMKDALEFKYDMKLHPRHVILPWLVDFAGAVWSRYQLGPDGRTPYERSTGKKWKQKLPEFGECVFYRPLTEKGGKQRKLDAKFEDGIFLGIQEGSALKWIGTSEGVLRAWSLKLKPPSDKWDRKQLDVILGLPWGLRPPKPDQGVVSPMLERPLQIDLPEAPAQTVEEPSEKQKDYLPRGVYLRKDVEFAKHGYTPGCDGCIAAEFGMARRHHTPQCRSRLYEAMMQDEQGKARIEQARQREMRYFEKVRKDMEAAEKSAIPDKRPADTDRAVPEFDLPLQRDSSTFASAKQPRLLPSAQGGAVHEGPQLTEGGSNPPFVQEGQTADAEMGLEAQQLAPQDPLMDIDALMPVWSLRDSRRAASAEIQKCIDILSLQSELHDEDNACRRLALKFGSLSLLEAYMPEKMKDYKSPQHVLFDSGLGVPSGLALDLNAEDEFGVPWDFSRPDNREKLQEKVVSERPFLLVGSAQFDSFSAWDRAHASQSLEKVKTHLKHCCEFYKLQMDEGKYFVHEFPWEPSGWYSDSMSTLLQDSRVICLPIEQNGLRLTTVDWDGYSLVVKTMGFLTNSECIARALQQLSTSSLSVWKRTDFGLQHAVTVSKHGPRWDTVVRRVIRNTQTGEIIQDLHNPQQYSHKHWYCALPPNTEIETLFFYRASPKTWRRRIHSDSGQKKGLQPYPGAVNIAILDGLLNELTRRGNLDSLSAGPVNQEKDLKFDVDFEDDWLTFIDEISGKPLSAQLVVKAREEELSFAHKYGVWDVVDEAECWANTNAAPIGVRWIDINKGDEARPNYRSRLVVQEIRRDPHAEYFAATPPLESLRFLLSLQRTGGFPMKMKISFIDIKRAHWTAKVQRLIYVRLPPEEAQPGKCARLNKSMYGCKDAAQNWELEITSFFLDHGFTQGLSSPVIYVNALRSLYVSVHGDDITSLGPEASLNWLRDAIMTRYEIKYGGMLGPDREDLKDVSILNRLVSFEDSHTTYEADPRHVQILLRELGVTGAKPVSSPGVAQQCFENKELSAEDTKVYRSLTMRAAYLSMDRPDIIYSVKEAARDMSRPTEKSWLKLKRLARYLIGKPRLVWTFADQDWVGKFVIKSDSDDAGCKETRKSTSSGFLFHGAHLIKCYSSTQHVLSLSSGESEFYAGLKAASVLLGALAMAADFGFELKGELHMDASAAKSLISRRGHGKAKHIARCYLWIQQRIQSNDFTVHKVRTDDNEADLGTKYLDWGKILHLCTLAGLVFQETTHRKALQA</sequence>
<dbReference type="EMBL" id="LSRX01000081">
    <property type="protein sequence ID" value="OLQ10294.1"/>
    <property type="molecule type" value="Genomic_DNA"/>
</dbReference>
<dbReference type="PANTHER" id="PTHR11439">
    <property type="entry name" value="GAG-POL-RELATED RETROTRANSPOSON"/>
    <property type="match status" value="1"/>
</dbReference>
<feature type="compositionally biased region" description="Low complexity" evidence="1">
    <location>
        <begin position="134"/>
        <end position="168"/>
    </location>
</feature>
<comment type="caution">
    <text evidence="3">The sequence shown here is derived from an EMBL/GenBank/DDBJ whole genome shotgun (WGS) entry which is preliminary data.</text>
</comment>
<gene>
    <name evidence="3" type="ORF">AK812_SmicGene5986</name>
</gene>
<feature type="domain" description="Integrase catalytic" evidence="2">
    <location>
        <begin position="811"/>
        <end position="985"/>
    </location>
</feature>
<feature type="region of interest" description="Disordered" evidence="1">
    <location>
        <begin position="128"/>
        <end position="181"/>
    </location>
</feature>
<dbReference type="Pfam" id="PF07727">
    <property type="entry name" value="RVT_2"/>
    <property type="match status" value="1"/>
</dbReference>
<feature type="region of interest" description="Disordered" evidence="1">
    <location>
        <begin position="791"/>
        <end position="812"/>
    </location>
</feature>
<dbReference type="PROSITE" id="PS50994">
    <property type="entry name" value="INTEGRASE"/>
    <property type="match status" value="1"/>
</dbReference>
<dbReference type="InterPro" id="IPR001584">
    <property type="entry name" value="Integrase_cat-core"/>
</dbReference>
<protein>
    <submittedName>
        <fullName evidence="3">Retrovirus-related Pol polyprotein from transposon TNT 1-94</fullName>
    </submittedName>
</protein>
<keyword evidence="4" id="KW-1185">Reference proteome</keyword>
<feature type="region of interest" description="Disordered" evidence="1">
    <location>
        <begin position="1226"/>
        <end position="1255"/>
    </location>
</feature>
<dbReference type="GO" id="GO:0015074">
    <property type="term" value="P:DNA integration"/>
    <property type="evidence" value="ECO:0007669"/>
    <property type="project" value="InterPro"/>
</dbReference>
<feature type="region of interest" description="Disordered" evidence="1">
    <location>
        <begin position="456"/>
        <end position="508"/>
    </location>
</feature>
<accession>A0A1Q9ESB1</accession>
<organism evidence="3 4">
    <name type="scientific">Symbiodinium microadriaticum</name>
    <name type="common">Dinoflagellate</name>
    <name type="synonym">Zooxanthella microadriatica</name>
    <dbReference type="NCBI Taxonomy" id="2951"/>
    <lineage>
        <taxon>Eukaryota</taxon>
        <taxon>Sar</taxon>
        <taxon>Alveolata</taxon>
        <taxon>Dinophyceae</taxon>
        <taxon>Suessiales</taxon>
        <taxon>Symbiodiniaceae</taxon>
        <taxon>Symbiodinium</taxon>
    </lineage>
</organism>
<dbReference type="Proteomes" id="UP000186817">
    <property type="component" value="Unassembled WGS sequence"/>
</dbReference>
<evidence type="ECO:0000259" key="2">
    <source>
        <dbReference type="PROSITE" id="PS50994"/>
    </source>
</evidence>
<dbReference type="PANTHER" id="PTHR11439:SF509">
    <property type="entry name" value="RNA-DIRECTED DNA POLYMERASE"/>
    <property type="match status" value="1"/>
</dbReference>
<evidence type="ECO:0000313" key="4">
    <source>
        <dbReference type="Proteomes" id="UP000186817"/>
    </source>
</evidence>
<dbReference type="OrthoDB" id="423906at2759"/>
<reference evidence="3 4" key="1">
    <citation type="submission" date="2016-02" db="EMBL/GenBank/DDBJ databases">
        <title>Genome analysis of coral dinoflagellate symbionts highlights evolutionary adaptations to a symbiotic lifestyle.</title>
        <authorList>
            <person name="Aranda M."/>
            <person name="Li Y."/>
            <person name="Liew Y.J."/>
            <person name="Baumgarten S."/>
            <person name="Simakov O."/>
            <person name="Wilson M."/>
            <person name="Piel J."/>
            <person name="Ashoor H."/>
            <person name="Bougouffa S."/>
            <person name="Bajic V.B."/>
            <person name="Ryu T."/>
            <person name="Ravasi T."/>
            <person name="Bayer T."/>
            <person name="Micklem G."/>
            <person name="Kim H."/>
            <person name="Bhak J."/>
            <person name="Lajeunesse T.C."/>
            <person name="Voolstra C.R."/>
        </authorList>
    </citation>
    <scope>NUCLEOTIDE SEQUENCE [LARGE SCALE GENOMIC DNA]</scope>
    <source>
        <strain evidence="3 4">CCMP2467</strain>
    </source>
</reference>
<dbReference type="InterPro" id="IPR013103">
    <property type="entry name" value="RVT_2"/>
</dbReference>
<feature type="compositionally biased region" description="Low complexity" evidence="1">
    <location>
        <begin position="803"/>
        <end position="812"/>
    </location>
</feature>
<evidence type="ECO:0000256" key="1">
    <source>
        <dbReference type="SAM" id="MobiDB-lite"/>
    </source>
</evidence>
<feature type="compositionally biased region" description="Gly residues" evidence="1">
    <location>
        <begin position="483"/>
        <end position="503"/>
    </location>
</feature>
<evidence type="ECO:0000313" key="3">
    <source>
        <dbReference type="EMBL" id="OLQ10294.1"/>
    </source>
</evidence>